<dbReference type="SUPFAM" id="SSF56091">
    <property type="entry name" value="DNA ligase/mRNA capping enzyme, catalytic domain"/>
    <property type="match status" value="1"/>
</dbReference>
<evidence type="ECO:0000259" key="5">
    <source>
        <dbReference type="Pfam" id="PF01068"/>
    </source>
</evidence>
<dbReference type="RefSeq" id="WP_357402384.1">
    <property type="nucleotide sequence ID" value="NZ_JBEYCD010000003.1"/>
</dbReference>
<dbReference type="InterPro" id="IPR050191">
    <property type="entry name" value="ATP-dep_DNA_ligase"/>
</dbReference>
<feature type="domain" description="ATP-dependent DNA ligase family profile" evidence="5">
    <location>
        <begin position="18"/>
        <end position="195"/>
    </location>
</feature>
<comment type="similarity">
    <text evidence="1">Belongs to the ATP-dependent DNA ligase family.</text>
</comment>
<dbReference type="Proteomes" id="UP001611415">
    <property type="component" value="Unassembled WGS sequence"/>
</dbReference>
<dbReference type="Gene3D" id="2.40.50.140">
    <property type="entry name" value="Nucleic acid-binding proteins"/>
    <property type="match status" value="1"/>
</dbReference>
<sequence length="320" mass="34702">MVSAPPPMLARSGRPPADPDGWAFEMKWDGMRAIAAAADGTCQLYSRNRKQVTDSFPEIAAAVAAATGDHQVTIDGEIVAPEGAGGAPSFSRLQRRMHVRAPSAQLIRDVPVLYMIFDLLALDGHATTAVPYSQRRDLLARLDLGRPPIQLSPYWTDVDPEALAAAAAENGLEGLVAKRLDSTYQPGERTRNWIKTPFRKTAEAVIAGWLPGNGPFAKTFGSLLLGAHDSAGRLVPIGSVGTGWTLAERRKLRARLDEIARPDTPFDVPPPRAMAAVARWVAPELVADIEYREATSEGLRHPSWRGLRIDKTPAEIEVPL</sequence>
<dbReference type="EC" id="6.5.1.1" evidence="2"/>
<dbReference type="PANTHER" id="PTHR45674">
    <property type="entry name" value="DNA LIGASE 1/3 FAMILY MEMBER"/>
    <property type="match status" value="1"/>
</dbReference>
<evidence type="ECO:0000256" key="2">
    <source>
        <dbReference type="ARBA" id="ARBA00012727"/>
    </source>
</evidence>
<dbReference type="Gene3D" id="3.30.1490.70">
    <property type="match status" value="1"/>
</dbReference>
<evidence type="ECO:0000313" key="8">
    <source>
        <dbReference type="Proteomes" id="UP001611415"/>
    </source>
</evidence>
<dbReference type="EMBL" id="JBIRYO010000008">
    <property type="protein sequence ID" value="MFI2474720.1"/>
    <property type="molecule type" value="Genomic_DNA"/>
</dbReference>
<dbReference type="NCBIfam" id="TIGR02779">
    <property type="entry name" value="NHEJ_ligase_lig"/>
    <property type="match status" value="1"/>
</dbReference>
<gene>
    <name evidence="7" type="primary">ligD</name>
    <name evidence="7" type="ORF">ACH49W_15200</name>
</gene>
<keyword evidence="8" id="KW-1185">Reference proteome</keyword>
<dbReference type="CDD" id="cd07971">
    <property type="entry name" value="OBF_DNA_ligase_LigD"/>
    <property type="match status" value="1"/>
</dbReference>
<dbReference type="InterPro" id="IPR012309">
    <property type="entry name" value="DNA_ligase_ATP-dep_C"/>
</dbReference>
<dbReference type="Pfam" id="PF01068">
    <property type="entry name" value="DNA_ligase_A_M"/>
    <property type="match status" value="1"/>
</dbReference>
<proteinExistence type="inferred from homology"/>
<keyword evidence="3 7" id="KW-0436">Ligase</keyword>
<dbReference type="Gene3D" id="3.30.470.30">
    <property type="entry name" value="DNA ligase/mRNA capping enzyme"/>
    <property type="match status" value="1"/>
</dbReference>
<dbReference type="InterPro" id="IPR012340">
    <property type="entry name" value="NA-bd_OB-fold"/>
</dbReference>
<dbReference type="InterPro" id="IPR014146">
    <property type="entry name" value="LigD_ligase_dom"/>
</dbReference>
<dbReference type="GO" id="GO:0016874">
    <property type="term" value="F:ligase activity"/>
    <property type="evidence" value="ECO:0007669"/>
    <property type="project" value="UniProtKB-KW"/>
</dbReference>
<protein>
    <recommendedName>
        <fullName evidence="2">DNA ligase (ATP)</fullName>
        <ecNumber evidence="2">6.5.1.1</ecNumber>
    </recommendedName>
</protein>
<name>A0ABW7X0Y2_9NOCA</name>
<comment type="catalytic activity">
    <reaction evidence="4">
        <text>ATP + (deoxyribonucleotide)n-3'-hydroxyl + 5'-phospho-(deoxyribonucleotide)m = (deoxyribonucleotide)n+m + AMP + diphosphate.</text>
        <dbReference type="EC" id="6.5.1.1"/>
    </reaction>
</comment>
<reference evidence="7 8" key="1">
    <citation type="submission" date="2024-10" db="EMBL/GenBank/DDBJ databases">
        <title>The Natural Products Discovery Center: Release of the First 8490 Sequenced Strains for Exploring Actinobacteria Biosynthetic Diversity.</title>
        <authorList>
            <person name="Kalkreuter E."/>
            <person name="Kautsar S.A."/>
            <person name="Yang D."/>
            <person name="Bader C.D."/>
            <person name="Teijaro C.N."/>
            <person name="Fluegel L."/>
            <person name="Davis C.M."/>
            <person name="Simpson J.R."/>
            <person name="Lauterbach L."/>
            <person name="Steele A.D."/>
            <person name="Gui C."/>
            <person name="Meng S."/>
            <person name="Li G."/>
            <person name="Viehrig K."/>
            <person name="Ye F."/>
            <person name="Su P."/>
            <person name="Kiefer A.F."/>
            <person name="Nichols A."/>
            <person name="Cepeda A.J."/>
            <person name="Yan W."/>
            <person name="Fan B."/>
            <person name="Jiang Y."/>
            <person name="Adhikari A."/>
            <person name="Zheng C.-J."/>
            <person name="Schuster L."/>
            <person name="Cowan T.M."/>
            <person name="Smanski M.J."/>
            <person name="Chevrette M.G."/>
            <person name="De Carvalho L.P.S."/>
            <person name="Shen B."/>
        </authorList>
    </citation>
    <scope>NUCLEOTIDE SEQUENCE [LARGE SCALE GENOMIC DNA]</scope>
    <source>
        <strain evidence="7 8">NPDC019275</strain>
    </source>
</reference>
<dbReference type="SUPFAM" id="SSF50249">
    <property type="entry name" value="Nucleic acid-binding proteins"/>
    <property type="match status" value="1"/>
</dbReference>
<dbReference type="Pfam" id="PF04679">
    <property type="entry name" value="DNA_ligase_A_C"/>
    <property type="match status" value="1"/>
</dbReference>
<evidence type="ECO:0000259" key="6">
    <source>
        <dbReference type="Pfam" id="PF04679"/>
    </source>
</evidence>
<dbReference type="CDD" id="cd07906">
    <property type="entry name" value="Adenylation_DNA_ligase_LigD_LigC"/>
    <property type="match status" value="1"/>
</dbReference>
<evidence type="ECO:0000313" key="7">
    <source>
        <dbReference type="EMBL" id="MFI2474720.1"/>
    </source>
</evidence>
<evidence type="ECO:0000256" key="4">
    <source>
        <dbReference type="ARBA" id="ARBA00034003"/>
    </source>
</evidence>
<comment type="caution">
    <text evidence="7">The sequence shown here is derived from an EMBL/GenBank/DDBJ whole genome shotgun (WGS) entry which is preliminary data.</text>
</comment>
<dbReference type="PANTHER" id="PTHR45674:SF4">
    <property type="entry name" value="DNA LIGASE 1"/>
    <property type="match status" value="1"/>
</dbReference>
<dbReference type="InterPro" id="IPR012310">
    <property type="entry name" value="DNA_ligase_ATP-dep_cent"/>
</dbReference>
<organism evidence="7 8">
    <name type="scientific">Nocardia xishanensis</name>
    <dbReference type="NCBI Taxonomy" id="238964"/>
    <lineage>
        <taxon>Bacteria</taxon>
        <taxon>Bacillati</taxon>
        <taxon>Actinomycetota</taxon>
        <taxon>Actinomycetes</taxon>
        <taxon>Mycobacteriales</taxon>
        <taxon>Nocardiaceae</taxon>
        <taxon>Nocardia</taxon>
    </lineage>
</organism>
<evidence type="ECO:0000256" key="1">
    <source>
        <dbReference type="ARBA" id="ARBA00007572"/>
    </source>
</evidence>
<evidence type="ECO:0000256" key="3">
    <source>
        <dbReference type="ARBA" id="ARBA00022598"/>
    </source>
</evidence>
<feature type="domain" description="DNA ligase ATP-dependent C-terminal" evidence="6">
    <location>
        <begin position="218"/>
        <end position="311"/>
    </location>
</feature>
<accession>A0ABW7X0Y2</accession>